<feature type="compositionally biased region" description="Low complexity" evidence="1">
    <location>
        <begin position="26"/>
        <end position="67"/>
    </location>
</feature>
<evidence type="ECO:0008006" key="5">
    <source>
        <dbReference type="Google" id="ProtNLM"/>
    </source>
</evidence>
<dbReference type="RefSeq" id="WP_018021821.1">
    <property type="nucleotide sequence ID" value="NZ_AQUX01000004.1"/>
</dbReference>
<dbReference type="InterPro" id="IPR013207">
    <property type="entry name" value="LGFP"/>
</dbReference>
<reference evidence="3 4" key="1">
    <citation type="submission" date="2013-09" db="EMBL/GenBank/DDBJ databases">
        <title>Complete genome sequence of Corynebacterium doosanense CAU 212(T) (=DSM 45436(T)), isolated from activated sludge.</title>
        <authorList>
            <person name="Schaffert L."/>
            <person name="Albersmeier A."/>
            <person name="Kalinowski J."/>
            <person name="Ruckert C."/>
        </authorList>
    </citation>
    <scope>NUCLEOTIDE SEQUENCE [LARGE SCALE GENOMIC DNA]</scope>
    <source>
        <strain evidence="3 4">CAU 212</strain>
    </source>
</reference>
<dbReference type="EMBL" id="CP006764">
    <property type="protein sequence ID" value="AIT60657.1"/>
    <property type="molecule type" value="Genomic_DNA"/>
</dbReference>
<evidence type="ECO:0000256" key="1">
    <source>
        <dbReference type="SAM" id="MobiDB-lite"/>
    </source>
</evidence>
<keyword evidence="2" id="KW-0732">Signal</keyword>
<sequence>MSNTISRRILAGVAATTLALGVTACSEAEDAASQAGDAAGSATSAAGEANESATASASESAESSESTEGSDSETTEFKTADGKSVLVPAAFAEALDDAAGDGDFGTPATIEEGENGSFLAAFDNGNHITYSEETGAVKLIGEIGNTWVADGALANPIGLPTDTESEVDGGWTQEFQNGTISWLKGEAGDFAAEVEQA</sequence>
<feature type="region of interest" description="Disordered" evidence="1">
    <location>
        <begin position="26"/>
        <end position="80"/>
    </location>
</feature>
<dbReference type="Pfam" id="PF08310">
    <property type="entry name" value="LGFP"/>
    <property type="match status" value="1"/>
</dbReference>
<dbReference type="AlphaFoldDB" id="A0A097IET4"/>
<dbReference type="OrthoDB" id="4369514at2"/>
<organism evidence="3 4">
    <name type="scientific">Corynebacterium doosanense CAU 212 = DSM 45436</name>
    <dbReference type="NCBI Taxonomy" id="558173"/>
    <lineage>
        <taxon>Bacteria</taxon>
        <taxon>Bacillati</taxon>
        <taxon>Actinomycetota</taxon>
        <taxon>Actinomycetes</taxon>
        <taxon>Mycobacteriales</taxon>
        <taxon>Corynebacteriaceae</taxon>
        <taxon>Corynebacterium</taxon>
    </lineage>
</organism>
<dbReference type="STRING" id="558173.CDOO_04865"/>
<dbReference type="HOGENOM" id="CLU_098619_0_0_11"/>
<accession>A0A097IET4</accession>
<evidence type="ECO:0000313" key="3">
    <source>
        <dbReference type="EMBL" id="AIT60657.1"/>
    </source>
</evidence>
<evidence type="ECO:0000256" key="2">
    <source>
        <dbReference type="SAM" id="SignalP"/>
    </source>
</evidence>
<keyword evidence="4" id="KW-1185">Reference proteome</keyword>
<dbReference type="Proteomes" id="UP000029914">
    <property type="component" value="Chromosome"/>
</dbReference>
<feature type="chain" id="PRO_5039463050" description="LGFP repeat-containing protein" evidence="2">
    <location>
        <begin position="25"/>
        <end position="197"/>
    </location>
</feature>
<dbReference type="PROSITE" id="PS51257">
    <property type="entry name" value="PROKAR_LIPOPROTEIN"/>
    <property type="match status" value="1"/>
</dbReference>
<gene>
    <name evidence="3" type="ORF">CDOO_04865</name>
</gene>
<protein>
    <recommendedName>
        <fullName evidence="5">LGFP repeat-containing protein</fullName>
    </recommendedName>
</protein>
<feature type="signal peptide" evidence="2">
    <location>
        <begin position="1"/>
        <end position="24"/>
    </location>
</feature>
<dbReference type="eggNOG" id="COG5479">
    <property type="taxonomic scope" value="Bacteria"/>
</dbReference>
<evidence type="ECO:0000313" key="4">
    <source>
        <dbReference type="Proteomes" id="UP000029914"/>
    </source>
</evidence>
<name>A0A097IET4_9CORY</name>
<dbReference type="KEGG" id="cdo:CDOO_04865"/>
<proteinExistence type="predicted"/>